<dbReference type="PANTHER" id="PTHR43080:SF2">
    <property type="entry name" value="CBS DOMAIN-CONTAINING PROTEIN"/>
    <property type="match status" value="1"/>
</dbReference>
<proteinExistence type="predicted"/>
<dbReference type="Pfam" id="PF00571">
    <property type="entry name" value="CBS"/>
    <property type="match status" value="2"/>
</dbReference>
<evidence type="ECO:0000313" key="4">
    <source>
        <dbReference type="EMBL" id="RAW14129.1"/>
    </source>
</evidence>
<dbReference type="Gene3D" id="3.10.580.10">
    <property type="entry name" value="CBS-domain"/>
    <property type="match status" value="1"/>
</dbReference>
<gene>
    <name evidence="4" type="ORF">DPM12_11485</name>
</gene>
<comment type="caution">
    <text evidence="4">The sequence shown here is derived from an EMBL/GenBank/DDBJ whole genome shotgun (WGS) entry which is preliminary data.</text>
</comment>
<evidence type="ECO:0000256" key="2">
    <source>
        <dbReference type="PROSITE-ProRule" id="PRU00703"/>
    </source>
</evidence>
<dbReference type="OrthoDB" id="9789996at2"/>
<feature type="domain" description="CBS" evidence="3">
    <location>
        <begin position="66"/>
        <end position="124"/>
    </location>
</feature>
<accession>A0A329QR23</accession>
<evidence type="ECO:0000313" key="5">
    <source>
        <dbReference type="Proteomes" id="UP000250462"/>
    </source>
</evidence>
<keyword evidence="5" id="KW-1185">Reference proteome</keyword>
<feature type="domain" description="CBS" evidence="3">
    <location>
        <begin position="1"/>
        <end position="60"/>
    </location>
</feature>
<dbReference type="InterPro" id="IPR051257">
    <property type="entry name" value="Diverse_CBS-Domain"/>
</dbReference>
<dbReference type="PANTHER" id="PTHR43080">
    <property type="entry name" value="CBS DOMAIN-CONTAINING PROTEIN CBSX3, MITOCHONDRIAL"/>
    <property type="match status" value="1"/>
</dbReference>
<dbReference type="InterPro" id="IPR046342">
    <property type="entry name" value="CBS_dom_sf"/>
</dbReference>
<reference evidence="4 5" key="1">
    <citation type="submission" date="2018-06" db="EMBL/GenBank/DDBJ databases">
        <title>Phytoactinopolyspora halophila sp. nov., a novel halophilic actinomycete isolated from a saline soil in China.</title>
        <authorList>
            <person name="Tang S.-K."/>
        </authorList>
    </citation>
    <scope>NUCLEOTIDE SEQUENCE [LARGE SCALE GENOMIC DNA]</scope>
    <source>
        <strain evidence="4 5">YIM 96934</strain>
    </source>
</reference>
<dbReference type="EMBL" id="QMIG01000010">
    <property type="protein sequence ID" value="RAW14129.1"/>
    <property type="molecule type" value="Genomic_DNA"/>
</dbReference>
<evidence type="ECO:0000256" key="1">
    <source>
        <dbReference type="ARBA" id="ARBA00023122"/>
    </source>
</evidence>
<organism evidence="4 5">
    <name type="scientific">Phytoactinopolyspora halophila</name>
    <dbReference type="NCBI Taxonomy" id="1981511"/>
    <lineage>
        <taxon>Bacteria</taxon>
        <taxon>Bacillati</taxon>
        <taxon>Actinomycetota</taxon>
        <taxon>Actinomycetes</taxon>
        <taxon>Jiangellales</taxon>
        <taxon>Jiangellaceae</taxon>
        <taxon>Phytoactinopolyspora</taxon>
    </lineage>
</organism>
<dbReference type="AlphaFoldDB" id="A0A329QR23"/>
<dbReference type="SUPFAM" id="SSF54631">
    <property type="entry name" value="CBS-domain pair"/>
    <property type="match status" value="1"/>
</dbReference>
<sequence length="132" mass="13863">MATDIVALPGATSIVDAARAMRDANVGDVLVVEQDVLHGIVTDRDIAIRVLAERADPNETTIGGICSEAIAVVTPVTPFDEAINLMRGRAVRRLPVVDENGRPLGVVSLGDLALARDPESLLAEISMAPATR</sequence>
<protein>
    <submittedName>
        <fullName evidence="4">CBS domain-containing protein</fullName>
    </submittedName>
</protein>
<keyword evidence="1 2" id="KW-0129">CBS domain</keyword>
<dbReference type="PROSITE" id="PS51371">
    <property type="entry name" value="CBS"/>
    <property type="match status" value="2"/>
</dbReference>
<evidence type="ECO:0000259" key="3">
    <source>
        <dbReference type="PROSITE" id="PS51371"/>
    </source>
</evidence>
<dbReference type="Proteomes" id="UP000250462">
    <property type="component" value="Unassembled WGS sequence"/>
</dbReference>
<dbReference type="SMART" id="SM00116">
    <property type="entry name" value="CBS"/>
    <property type="match status" value="2"/>
</dbReference>
<name>A0A329QR23_9ACTN</name>
<dbReference type="InterPro" id="IPR000644">
    <property type="entry name" value="CBS_dom"/>
</dbReference>